<evidence type="ECO:0000313" key="1">
    <source>
        <dbReference type="EMBL" id="AHJ87228.1"/>
    </source>
</evidence>
<sequence>MKAIKKEDMLRIIEHNFDDGEVIFKDSSKLEQMWEQLGDDWYIVDGRWQLTKKNEKLQRANRD</sequence>
<proteinExistence type="predicted"/>
<protein>
    <submittedName>
        <fullName evidence="1">Uncharacterized protein</fullName>
    </submittedName>
</protein>
<gene>
    <name evidence="1" type="ORF">BCP8-2_190</name>
</gene>
<dbReference type="OrthoDB" id="24058at10239"/>
<dbReference type="EMBL" id="KJ081346">
    <property type="protein sequence ID" value="AHJ87228.1"/>
    <property type="molecule type" value="Genomic_DNA"/>
</dbReference>
<organism evidence="1 2">
    <name type="scientific">Bacillus phage BCP8-2</name>
    <dbReference type="NCBI Taxonomy" id="1129192"/>
    <lineage>
        <taxon>Viruses</taxon>
        <taxon>Duplodnaviria</taxon>
        <taxon>Heunggongvirae</taxon>
        <taxon>Uroviricota</taxon>
        <taxon>Caudoviricetes</taxon>
        <taxon>Herelleviridae</taxon>
        <taxon>Bastillevirinae</taxon>
        <taxon>Caeruleovirus</taxon>
        <taxon>Caeruleovirus BCP82</taxon>
    </lineage>
</organism>
<keyword evidence="2" id="KW-1185">Reference proteome</keyword>
<dbReference type="Proteomes" id="UP000033014">
    <property type="component" value="Segment"/>
</dbReference>
<name>A0A0E3D9U4_9CAUD</name>
<accession>A0A0E3D9U4</accession>
<evidence type="ECO:0000313" key="2">
    <source>
        <dbReference type="Proteomes" id="UP000033014"/>
    </source>
</evidence>
<dbReference type="GeneID" id="24723454"/>
<reference evidence="1 2" key="2">
    <citation type="journal article" date="2015" name="Arch. Virol.">
        <title>Complete genome sequence analysis and identification of putative metallo-beta-lactamase and SpoIIIE homologs in Bacillus cereus group phage BCP8-2, a new member of the proposed Bastille-like group.</title>
        <authorList>
            <person name="Asare P.T."/>
            <person name="Bandara N."/>
            <person name="Jeong T.Y."/>
            <person name="Ryu S."/>
            <person name="Klumpp J."/>
            <person name="Kim K.P."/>
        </authorList>
    </citation>
    <scope>NUCLEOTIDE SEQUENCE [LARGE SCALE GENOMIC DNA]</scope>
    <source>
        <strain evidence="1">BCP8-2</strain>
    </source>
</reference>
<dbReference type="KEGG" id="vg:24723454"/>
<dbReference type="RefSeq" id="YP_009149751.1">
    <property type="nucleotide sequence ID" value="NC_027355.1"/>
</dbReference>
<reference evidence="2" key="1">
    <citation type="submission" date="2014-01" db="EMBL/GenBank/DDBJ databases">
        <title>Genomic and Proteomic Analysis of Broad Host Range Virulent Bacillus Group Phage BCP8-2 Leading To the Creation of New Genus within Myoviruses.</title>
        <authorList>
            <person name="Bandara N."/>
            <person name="Asare P.T."/>
            <person name="Kim K.P."/>
        </authorList>
    </citation>
    <scope>NUCLEOTIDE SEQUENCE [LARGE SCALE GENOMIC DNA]</scope>
</reference>